<evidence type="ECO:0000259" key="12">
    <source>
        <dbReference type="PROSITE" id="PS00486"/>
    </source>
</evidence>
<dbReference type="CDD" id="cd03284">
    <property type="entry name" value="ABC_MutS1"/>
    <property type="match status" value="1"/>
</dbReference>
<keyword evidence="5 8" id="KW-0067">ATP-binding</keyword>
<evidence type="ECO:0000256" key="1">
    <source>
        <dbReference type="ARBA" id="ARBA00006271"/>
    </source>
</evidence>
<organism evidence="13 14">
    <name type="scientific">Atopostipes suicloacalis DSM 15692</name>
    <dbReference type="NCBI Taxonomy" id="1121025"/>
    <lineage>
        <taxon>Bacteria</taxon>
        <taxon>Bacillati</taxon>
        <taxon>Bacillota</taxon>
        <taxon>Bacilli</taxon>
        <taxon>Lactobacillales</taxon>
        <taxon>Carnobacteriaceae</taxon>
        <taxon>Atopostipes</taxon>
    </lineage>
</organism>
<dbReference type="InterPro" id="IPR007861">
    <property type="entry name" value="DNA_mismatch_repair_MutS_clamp"/>
</dbReference>
<evidence type="ECO:0000313" key="14">
    <source>
        <dbReference type="Proteomes" id="UP000184128"/>
    </source>
</evidence>
<dbReference type="SUPFAM" id="SSF52540">
    <property type="entry name" value="P-loop containing nucleoside triphosphate hydrolases"/>
    <property type="match status" value="1"/>
</dbReference>
<dbReference type="SUPFAM" id="SSF53150">
    <property type="entry name" value="DNA repair protein MutS, domain II"/>
    <property type="match status" value="1"/>
</dbReference>
<dbReference type="SMART" id="SM00533">
    <property type="entry name" value="MUTSd"/>
    <property type="match status" value="1"/>
</dbReference>
<sequence>MLPQDTKHTPMMEQYFEIKNEYQNEFLFFRLGDFYELFYEDAIKASQLLELTLTSRNKNAKEPIPMAGVPYHSAQGYIDRLIEQGYKVAICEQVEDPKEAKGMVKREVVQVITPGTVMQGEAVHEDENNFLAAILEKEDAYALAYVDLTTGELRATKLHSKAEVYSEIAGLEVKEVLFYDGESVELRAELEKRLGTVFSYLNKEVQAMKEETFQELTDEVSDGTILPVLKLLLNYLAKTQMRSLDHLQLAEQYDTSHYLVFTQEVRRNLELTTSLRDGSRNGTLLWVLDQTKTAMGGRMLKSWLDKPLINIHEINQRQDLVENMLNHFFERTDLNESLTRVYDLERLAGRVAYGTVNARDLIQLKRSLQQIPQIIEIISLMNVDGAWDGLLHQIDPVTEVTDLIERAIEEEPPISIMEGEIIKDGFNTQLDQYRDAMTNGKQWLAELEAKERQETGIRNLKVGFNKVFGYFIEITKANLDRVEEGRYERKQTLTNSERFITPELKEMESTILGAEEKSQALEYELFVAIRDEVKMEIERIQKLARLVAQIDVLQSFAQVSEENYFTRPVFHEDSQDVHIEEGRHPVVEHVMKEQEYVPNDVSLEEGTDILLITGPNMSGKSTYMRQVALIIIMAQMGCFVPATKAELPIFDQVFARIGAMDDLISGQSTFMVEMNETNQAISNATPNSLLLFDEIGRGTATYDGMALAESIIEYVHDRVGAKTLFSTHYHELTALEERLERLENIHVGAVEEDGDLVFLHKMSPGSADKSYGVQVAKLAGLPTSVLNRASTILVELEKKNEDSPIVLGTPADLEVEQDEEKSKKEDKVEEDGGQLSLFGGTWSEHEEKVLEDLKKLDVLNLTPLEAMNLLNELQNKLQDE</sequence>
<dbReference type="HAMAP" id="MF_00096">
    <property type="entry name" value="MutS"/>
    <property type="match status" value="1"/>
</dbReference>
<dbReference type="InterPro" id="IPR007695">
    <property type="entry name" value="DNA_mismatch_repair_MutS-lik_N"/>
</dbReference>
<dbReference type="NCBIfam" id="NF003810">
    <property type="entry name" value="PRK05399.1"/>
    <property type="match status" value="1"/>
</dbReference>
<keyword evidence="14" id="KW-1185">Reference proteome</keyword>
<dbReference type="GO" id="GO:0003684">
    <property type="term" value="F:damaged DNA binding"/>
    <property type="evidence" value="ECO:0007669"/>
    <property type="project" value="UniProtKB-UniRule"/>
</dbReference>
<dbReference type="Gene3D" id="3.30.420.110">
    <property type="entry name" value="MutS, connector domain"/>
    <property type="match status" value="1"/>
</dbReference>
<dbReference type="GO" id="GO:0005524">
    <property type="term" value="F:ATP binding"/>
    <property type="evidence" value="ECO:0007669"/>
    <property type="project" value="UniProtKB-UniRule"/>
</dbReference>
<keyword evidence="4 8" id="KW-0227">DNA damage</keyword>
<keyword evidence="6 8" id="KW-0238">DNA-binding</keyword>
<dbReference type="Gene3D" id="3.40.1170.10">
    <property type="entry name" value="DNA repair protein MutS, domain I"/>
    <property type="match status" value="1"/>
</dbReference>
<dbReference type="InterPro" id="IPR027417">
    <property type="entry name" value="P-loop_NTPase"/>
</dbReference>
<dbReference type="Pfam" id="PF05192">
    <property type="entry name" value="MutS_III"/>
    <property type="match status" value="1"/>
</dbReference>
<dbReference type="PIRSF" id="PIRSF037677">
    <property type="entry name" value="DNA_mis_repair_Msh6"/>
    <property type="match status" value="1"/>
</dbReference>
<dbReference type="Pfam" id="PF01624">
    <property type="entry name" value="MutS_I"/>
    <property type="match status" value="1"/>
</dbReference>
<gene>
    <name evidence="8" type="primary">mutS</name>
    <name evidence="13" type="ORF">SAMN02745249_01733</name>
</gene>
<evidence type="ECO:0000256" key="10">
    <source>
        <dbReference type="SAM" id="Coils"/>
    </source>
</evidence>
<evidence type="ECO:0000256" key="3">
    <source>
        <dbReference type="ARBA" id="ARBA00022741"/>
    </source>
</evidence>
<dbReference type="PANTHER" id="PTHR11361">
    <property type="entry name" value="DNA MISMATCH REPAIR PROTEIN MUTS FAMILY MEMBER"/>
    <property type="match status" value="1"/>
</dbReference>
<dbReference type="InterPro" id="IPR007860">
    <property type="entry name" value="DNA_mmatch_repair_MutS_con_dom"/>
</dbReference>
<dbReference type="InterPro" id="IPR007696">
    <property type="entry name" value="DNA_mismatch_repair_MutS_core"/>
</dbReference>
<dbReference type="InterPro" id="IPR036678">
    <property type="entry name" value="MutS_con_dom_sf"/>
</dbReference>
<dbReference type="InterPro" id="IPR045076">
    <property type="entry name" value="MutS"/>
</dbReference>
<dbReference type="AlphaFoldDB" id="A0A1M4YNB2"/>
<dbReference type="InterPro" id="IPR017261">
    <property type="entry name" value="DNA_mismatch_repair_MutS/MSH"/>
</dbReference>
<evidence type="ECO:0000256" key="9">
    <source>
        <dbReference type="RuleBase" id="RU003756"/>
    </source>
</evidence>
<proteinExistence type="inferred from homology"/>
<dbReference type="SUPFAM" id="SSF55271">
    <property type="entry name" value="DNA repair protein MutS, domain I"/>
    <property type="match status" value="1"/>
</dbReference>
<dbReference type="NCBIfam" id="TIGR01070">
    <property type="entry name" value="mutS1"/>
    <property type="match status" value="1"/>
</dbReference>
<dbReference type="GO" id="GO:0006298">
    <property type="term" value="P:mismatch repair"/>
    <property type="evidence" value="ECO:0007669"/>
    <property type="project" value="UniProtKB-UniRule"/>
</dbReference>
<feature type="region of interest" description="Disordered" evidence="11">
    <location>
        <begin position="810"/>
        <end position="838"/>
    </location>
</feature>
<evidence type="ECO:0000256" key="7">
    <source>
        <dbReference type="ARBA" id="ARBA00023204"/>
    </source>
</evidence>
<name>A0A1M4YNB2_9LACT</name>
<keyword evidence="10" id="KW-0175">Coiled coil</keyword>
<keyword evidence="3 8" id="KW-0547">Nucleotide-binding</keyword>
<accession>A0A1M4YNB2</accession>
<feature type="domain" description="DNA mismatch repair proteins mutS family" evidence="12">
    <location>
        <begin position="688"/>
        <end position="704"/>
    </location>
</feature>
<dbReference type="PROSITE" id="PS00486">
    <property type="entry name" value="DNA_MISMATCH_REPAIR_2"/>
    <property type="match status" value="1"/>
</dbReference>
<feature type="coiled-coil region" evidence="10">
    <location>
        <begin position="725"/>
        <end position="752"/>
    </location>
</feature>
<dbReference type="GO" id="GO:0140664">
    <property type="term" value="F:ATP-dependent DNA damage sensor activity"/>
    <property type="evidence" value="ECO:0007669"/>
    <property type="project" value="InterPro"/>
</dbReference>
<dbReference type="Pfam" id="PF00488">
    <property type="entry name" value="MutS_V"/>
    <property type="match status" value="1"/>
</dbReference>
<dbReference type="Gene3D" id="3.40.50.300">
    <property type="entry name" value="P-loop containing nucleotide triphosphate hydrolases"/>
    <property type="match status" value="1"/>
</dbReference>
<dbReference type="Gene3D" id="1.10.1420.10">
    <property type="match status" value="2"/>
</dbReference>
<dbReference type="STRING" id="1121025.SAMN02745249_01733"/>
<dbReference type="InterPro" id="IPR036187">
    <property type="entry name" value="DNA_mismatch_repair_MutS_sf"/>
</dbReference>
<dbReference type="FunFam" id="3.40.1170.10:FF:000001">
    <property type="entry name" value="DNA mismatch repair protein MutS"/>
    <property type="match status" value="1"/>
</dbReference>
<evidence type="ECO:0000256" key="6">
    <source>
        <dbReference type="ARBA" id="ARBA00023125"/>
    </source>
</evidence>
<protein>
    <recommendedName>
        <fullName evidence="2 8">DNA mismatch repair protein MutS</fullName>
    </recommendedName>
</protein>
<evidence type="ECO:0000256" key="2">
    <source>
        <dbReference type="ARBA" id="ARBA00021982"/>
    </source>
</evidence>
<keyword evidence="7 8" id="KW-0234">DNA repair</keyword>
<reference evidence="13 14" key="1">
    <citation type="submission" date="2016-11" db="EMBL/GenBank/DDBJ databases">
        <authorList>
            <person name="Jaros S."/>
            <person name="Januszkiewicz K."/>
            <person name="Wedrychowicz H."/>
        </authorList>
    </citation>
    <scope>NUCLEOTIDE SEQUENCE [LARGE SCALE GENOMIC DNA]</scope>
    <source>
        <strain evidence="13 14">DSM 15692</strain>
    </source>
</reference>
<evidence type="ECO:0000313" key="13">
    <source>
        <dbReference type="EMBL" id="SHF07143.1"/>
    </source>
</evidence>
<dbReference type="InterPro" id="IPR005748">
    <property type="entry name" value="DNA_mismatch_repair_MutS"/>
</dbReference>
<evidence type="ECO:0000256" key="8">
    <source>
        <dbReference type="HAMAP-Rule" id="MF_00096"/>
    </source>
</evidence>
<dbReference type="FunFam" id="3.40.50.300:FF:000896">
    <property type="entry name" value="DNA mismatch repair protein MutS"/>
    <property type="match status" value="1"/>
</dbReference>
<dbReference type="PANTHER" id="PTHR11361:SF34">
    <property type="entry name" value="DNA MISMATCH REPAIR PROTEIN MSH1, MITOCHONDRIAL"/>
    <property type="match status" value="1"/>
</dbReference>
<evidence type="ECO:0000256" key="4">
    <source>
        <dbReference type="ARBA" id="ARBA00022763"/>
    </source>
</evidence>
<dbReference type="Proteomes" id="UP000184128">
    <property type="component" value="Unassembled WGS sequence"/>
</dbReference>
<dbReference type="FunFam" id="1.10.1420.10:FF:000007">
    <property type="entry name" value="DNA mismatch repair protein MutS"/>
    <property type="match status" value="1"/>
</dbReference>
<comment type="function">
    <text evidence="8">This protein is involved in the repair of mismatches in DNA. It is possible that it carries out the mismatch recognition step. This protein has a weak ATPase activity.</text>
</comment>
<dbReference type="Pfam" id="PF05188">
    <property type="entry name" value="MutS_II"/>
    <property type="match status" value="1"/>
</dbReference>
<feature type="binding site" evidence="8">
    <location>
        <begin position="614"/>
        <end position="621"/>
    </location>
    <ligand>
        <name>ATP</name>
        <dbReference type="ChEBI" id="CHEBI:30616"/>
    </ligand>
</feature>
<comment type="similarity">
    <text evidence="1 8 9">Belongs to the DNA mismatch repair MutS family.</text>
</comment>
<dbReference type="GO" id="GO:0005829">
    <property type="term" value="C:cytosol"/>
    <property type="evidence" value="ECO:0007669"/>
    <property type="project" value="TreeGrafter"/>
</dbReference>
<dbReference type="InterPro" id="IPR000432">
    <property type="entry name" value="DNA_mismatch_repair_MutS_C"/>
</dbReference>
<dbReference type="EMBL" id="FQUF01000030">
    <property type="protein sequence ID" value="SHF07143.1"/>
    <property type="molecule type" value="Genomic_DNA"/>
</dbReference>
<dbReference type="SUPFAM" id="SSF48334">
    <property type="entry name" value="DNA repair protein MutS, domain III"/>
    <property type="match status" value="1"/>
</dbReference>
<dbReference type="InterPro" id="IPR016151">
    <property type="entry name" value="DNA_mismatch_repair_MutS_N"/>
</dbReference>
<dbReference type="GO" id="GO:0030983">
    <property type="term" value="F:mismatched DNA binding"/>
    <property type="evidence" value="ECO:0007669"/>
    <property type="project" value="InterPro"/>
</dbReference>
<evidence type="ECO:0000256" key="11">
    <source>
        <dbReference type="SAM" id="MobiDB-lite"/>
    </source>
</evidence>
<evidence type="ECO:0000256" key="5">
    <source>
        <dbReference type="ARBA" id="ARBA00022840"/>
    </source>
</evidence>
<dbReference type="SMART" id="SM00534">
    <property type="entry name" value="MUTSac"/>
    <property type="match status" value="1"/>
</dbReference>
<dbReference type="Pfam" id="PF05190">
    <property type="entry name" value="MutS_IV"/>
    <property type="match status" value="1"/>
</dbReference>